<gene>
    <name evidence="1" type="ORF">SAMN05421547_12420</name>
</gene>
<sequence length="32" mass="3582">MRHLFLVFLWSAICAISFAVAMLASPMFSHAI</sequence>
<organism evidence="1 2">
    <name type="scientific">Delftia lacustris</name>
    <dbReference type="NCBI Taxonomy" id="558537"/>
    <lineage>
        <taxon>Bacteria</taxon>
        <taxon>Pseudomonadati</taxon>
        <taxon>Pseudomonadota</taxon>
        <taxon>Betaproteobacteria</taxon>
        <taxon>Burkholderiales</taxon>
        <taxon>Comamonadaceae</taxon>
        <taxon>Delftia</taxon>
    </lineage>
</organism>
<protein>
    <submittedName>
        <fullName evidence="1">Uncharacterized protein</fullName>
    </submittedName>
</protein>
<dbReference type="AlphaFoldDB" id="A0A1H3SZ18"/>
<reference evidence="1 2" key="1">
    <citation type="submission" date="2016-10" db="EMBL/GenBank/DDBJ databases">
        <authorList>
            <person name="de Groot N.N."/>
        </authorList>
    </citation>
    <scope>NUCLEOTIDE SEQUENCE [LARGE SCALE GENOMIC DNA]</scope>
    <source>
        <strain evidence="1 2">LMG 24775</strain>
    </source>
</reference>
<dbReference type="Proteomes" id="UP000183417">
    <property type="component" value="Unassembled WGS sequence"/>
</dbReference>
<evidence type="ECO:0000313" key="1">
    <source>
        <dbReference type="EMBL" id="SDZ43164.1"/>
    </source>
</evidence>
<dbReference type="EMBL" id="FNPE01000024">
    <property type="protein sequence ID" value="SDZ43164.1"/>
    <property type="molecule type" value="Genomic_DNA"/>
</dbReference>
<evidence type="ECO:0000313" key="2">
    <source>
        <dbReference type="Proteomes" id="UP000183417"/>
    </source>
</evidence>
<accession>A0A1H3SZ18</accession>
<name>A0A1H3SZ18_9BURK</name>
<proteinExistence type="predicted"/>